<protein>
    <submittedName>
        <fullName evidence="1">Uncharacterized protein</fullName>
    </submittedName>
</protein>
<reference evidence="1" key="1">
    <citation type="journal article" date="2017" name="Science">
        <title>Giant viruses with an expanded complement of translation system components.</title>
        <authorList>
            <person name="Schulz F."/>
            <person name="Yutin N."/>
            <person name="Ivanova N.N."/>
            <person name="Ortega D.R."/>
            <person name="Lee T.K."/>
            <person name="Vierheilig J."/>
            <person name="Daims H."/>
            <person name="Horn M."/>
            <person name="Wagner M."/>
            <person name="Jensen G.J."/>
            <person name="Kyrpides N.C."/>
            <person name="Koonin E.V."/>
            <person name="Woyke T."/>
        </authorList>
    </citation>
    <scope>NUCLEOTIDE SEQUENCE</scope>
    <source>
        <strain evidence="1">KNV1</strain>
    </source>
</reference>
<dbReference type="EMBL" id="KY684112">
    <property type="protein sequence ID" value="ARF12406.1"/>
    <property type="molecule type" value="Genomic_DNA"/>
</dbReference>
<gene>
    <name evidence="1" type="ORF">Klosneuvirus_5_76</name>
</gene>
<evidence type="ECO:0000313" key="1">
    <source>
        <dbReference type="EMBL" id="ARF12406.1"/>
    </source>
</evidence>
<organism evidence="1">
    <name type="scientific">Klosneuvirus KNV1</name>
    <dbReference type="NCBI Taxonomy" id="1977640"/>
    <lineage>
        <taxon>Viruses</taxon>
        <taxon>Varidnaviria</taxon>
        <taxon>Bamfordvirae</taxon>
        <taxon>Nucleocytoviricota</taxon>
        <taxon>Megaviricetes</taxon>
        <taxon>Imitervirales</taxon>
        <taxon>Mimiviridae</taxon>
        <taxon>Klosneuvirinae</taxon>
        <taxon>Klosneuvirus</taxon>
    </lineage>
</organism>
<accession>A0A1V0SL27</accession>
<name>A0A1V0SL27_9VIRU</name>
<sequence>MNRKNDRNNKLKNKTTKQKIRMDIIKDLKKAGLKQQDIDYIINELNEIEKIIHNKKIHDYNSDLNR</sequence>
<proteinExistence type="predicted"/>